<dbReference type="Gene3D" id="2.30.30.190">
    <property type="entry name" value="CAP Gly-rich-like domain"/>
    <property type="match status" value="1"/>
</dbReference>
<dbReference type="SUPFAM" id="SSF74924">
    <property type="entry name" value="Cap-Gly domain"/>
    <property type="match status" value="1"/>
</dbReference>
<evidence type="ECO:0000313" key="3">
    <source>
        <dbReference type="EMBL" id="KAK7114620.1"/>
    </source>
</evidence>
<organism evidence="3 4">
    <name type="scientific">Littorina saxatilis</name>
    <dbReference type="NCBI Taxonomy" id="31220"/>
    <lineage>
        <taxon>Eukaryota</taxon>
        <taxon>Metazoa</taxon>
        <taxon>Spiralia</taxon>
        <taxon>Lophotrochozoa</taxon>
        <taxon>Mollusca</taxon>
        <taxon>Gastropoda</taxon>
        <taxon>Caenogastropoda</taxon>
        <taxon>Littorinimorpha</taxon>
        <taxon>Littorinoidea</taxon>
        <taxon>Littorinidae</taxon>
        <taxon>Littorina</taxon>
    </lineage>
</organism>
<comment type="caution">
    <text evidence="3">The sequence shown here is derived from an EMBL/GenBank/DDBJ whole genome shotgun (WGS) entry which is preliminary data.</text>
</comment>
<name>A0AAN9GQ02_9CAEN</name>
<dbReference type="EMBL" id="JBAMIC010000001">
    <property type="protein sequence ID" value="KAK7114620.1"/>
    <property type="molecule type" value="Genomic_DNA"/>
</dbReference>
<dbReference type="AlphaFoldDB" id="A0AAN9GQ02"/>
<dbReference type="Proteomes" id="UP001374579">
    <property type="component" value="Unassembled WGS sequence"/>
</dbReference>
<feature type="domain" description="CAP-Gly" evidence="2">
    <location>
        <begin position="81"/>
        <end position="124"/>
    </location>
</feature>
<accession>A0AAN9GQ02</accession>
<protein>
    <recommendedName>
        <fullName evidence="2">CAP-Gly domain-containing protein</fullName>
    </recommendedName>
</protein>
<evidence type="ECO:0000259" key="2">
    <source>
        <dbReference type="PROSITE" id="PS50245"/>
    </source>
</evidence>
<dbReference type="PROSITE" id="PS50245">
    <property type="entry name" value="CAP_GLY_2"/>
    <property type="match status" value="1"/>
</dbReference>
<sequence>MAQLQFNNQQIDPYLCTCGPCKRFWRDTFRSSSDCLARTGEDRAANSATLGKLKPDNLATVGDRVMVQGQPGSVKFVGFVDDNTVAPSLRIGIKLDESVHLGHDGMLNGKRYFYCTNGHGTLVRYKDVQSLRPPTKRPPVKGNAMFPSWPEICKRRKQREAMLEEMHKKNMKATQCSTARPPKPPAISPRDNRAQQLRREKTNMTVDPGQFLIVRDDPYDIAFRDQKHHKKRELLVASLSTPETSQASWEKGLMQQWRRKYDDPDKASRMGETLLKLCSAYKEGFKYKHI</sequence>
<dbReference type="Pfam" id="PF01302">
    <property type="entry name" value="CAP_GLY"/>
    <property type="match status" value="1"/>
</dbReference>
<dbReference type="InterPro" id="IPR036859">
    <property type="entry name" value="CAP-Gly_dom_sf"/>
</dbReference>
<reference evidence="3 4" key="1">
    <citation type="submission" date="2024-02" db="EMBL/GenBank/DDBJ databases">
        <title>Chromosome-scale genome assembly of the rough periwinkle Littorina saxatilis.</title>
        <authorList>
            <person name="De Jode A."/>
            <person name="Faria R."/>
            <person name="Formenti G."/>
            <person name="Sims Y."/>
            <person name="Smith T.P."/>
            <person name="Tracey A."/>
            <person name="Wood J.M.D."/>
            <person name="Zagrodzka Z.B."/>
            <person name="Johannesson K."/>
            <person name="Butlin R.K."/>
            <person name="Leder E.H."/>
        </authorList>
    </citation>
    <scope>NUCLEOTIDE SEQUENCE [LARGE SCALE GENOMIC DNA]</scope>
    <source>
        <strain evidence="3">Snail1</strain>
        <tissue evidence="3">Muscle</tissue>
    </source>
</reference>
<feature type="region of interest" description="Disordered" evidence="1">
    <location>
        <begin position="170"/>
        <end position="192"/>
    </location>
</feature>
<evidence type="ECO:0000313" key="4">
    <source>
        <dbReference type="Proteomes" id="UP001374579"/>
    </source>
</evidence>
<proteinExistence type="predicted"/>
<dbReference type="SMART" id="SM01052">
    <property type="entry name" value="CAP_GLY"/>
    <property type="match status" value="1"/>
</dbReference>
<keyword evidence="4" id="KW-1185">Reference proteome</keyword>
<evidence type="ECO:0000256" key="1">
    <source>
        <dbReference type="SAM" id="MobiDB-lite"/>
    </source>
</evidence>
<gene>
    <name evidence="3" type="ORF">V1264_000653</name>
</gene>
<dbReference type="InterPro" id="IPR000938">
    <property type="entry name" value="CAP-Gly_domain"/>
</dbReference>